<evidence type="ECO:0000256" key="2">
    <source>
        <dbReference type="SAM" id="Phobius"/>
    </source>
</evidence>
<keyword evidence="4" id="KW-1185">Reference proteome</keyword>
<feature type="transmembrane region" description="Helical" evidence="2">
    <location>
        <begin position="79"/>
        <end position="103"/>
    </location>
</feature>
<feature type="transmembrane region" description="Helical" evidence="2">
    <location>
        <begin position="109"/>
        <end position="132"/>
    </location>
</feature>
<sequence>MVHSEIYFGNIISSTCHQSIKGRIMERFCMLQASLEIRKHTVYSGVVGSGDSRCKSKSDRRLTCPHEYKPNANCIAESILFVTLTIASFSSFSLSWVLAIQFAKHSSTVFKVFISFKIVSLVTSTLAVLLTVKNWFRFCSNLLKYFIVCTFSFLKLEYSEVNLINENGFSKSLTKNISNWGSFDDYKKESNSLLYCFFMSGFGRRKRAKMALRTRTSTGAINPALQSINLGNTVSKESENEFQNVNHKKQQQESNNTITKRTQKSQLATSSITIEKIVSKPAPKSRGRPKKIKINEYYRGLI</sequence>
<dbReference type="Proteomes" id="UP000276133">
    <property type="component" value="Unassembled WGS sequence"/>
</dbReference>
<organism evidence="3 4">
    <name type="scientific">Brachionus plicatilis</name>
    <name type="common">Marine rotifer</name>
    <name type="synonym">Brachionus muelleri</name>
    <dbReference type="NCBI Taxonomy" id="10195"/>
    <lineage>
        <taxon>Eukaryota</taxon>
        <taxon>Metazoa</taxon>
        <taxon>Spiralia</taxon>
        <taxon>Gnathifera</taxon>
        <taxon>Rotifera</taxon>
        <taxon>Eurotatoria</taxon>
        <taxon>Monogononta</taxon>
        <taxon>Pseudotrocha</taxon>
        <taxon>Ploima</taxon>
        <taxon>Brachionidae</taxon>
        <taxon>Brachionus</taxon>
    </lineage>
</organism>
<reference evidence="3 4" key="1">
    <citation type="journal article" date="2018" name="Sci. Rep.">
        <title>Genomic signatures of local adaptation to the degree of environmental predictability in rotifers.</title>
        <authorList>
            <person name="Franch-Gras L."/>
            <person name="Hahn C."/>
            <person name="Garcia-Roger E.M."/>
            <person name="Carmona M.J."/>
            <person name="Serra M."/>
            <person name="Gomez A."/>
        </authorList>
    </citation>
    <scope>NUCLEOTIDE SEQUENCE [LARGE SCALE GENOMIC DNA]</scope>
    <source>
        <strain evidence="3">HYR1</strain>
    </source>
</reference>
<evidence type="ECO:0000313" key="3">
    <source>
        <dbReference type="EMBL" id="RNA08565.1"/>
    </source>
</evidence>
<keyword evidence="2" id="KW-0472">Membrane</keyword>
<dbReference type="AlphaFoldDB" id="A0A3M7QC91"/>
<accession>A0A3M7QC91</accession>
<evidence type="ECO:0000313" key="4">
    <source>
        <dbReference type="Proteomes" id="UP000276133"/>
    </source>
</evidence>
<gene>
    <name evidence="3" type="ORF">BpHYR1_003535</name>
</gene>
<name>A0A3M7QC91_BRAPC</name>
<proteinExistence type="predicted"/>
<keyword evidence="2" id="KW-0812">Transmembrane</keyword>
<feature type="compositionally biased region" description="Polar residues" evidence="1">
    <location>
        <begin position="252"/>
        <end position="265"/>
    </location>
</feature>
<comment type="caution">
    <text evidence="3">The sequence shown here is derived from an EMBL/GenBank/DDBJ whole genome shotgun (WGS) entry which is preliminary data.</text>
</comment>
<feature type="region of interest" description="Disordered" evidence="1">
    <location>
        <begin position="245"/>
        <end position="265"/>
    </location>
</feature>
<protein>
    <submittedName>
        <fullName evidence="3">Uncharacterized protein</fullName>
    </submittedName>
</protein>
<evidence type="ECO:0000256" key="1">
    <source>
        <dbReference type="SAM" id="MobiDB-lite"/>
    </source>
</evidence>
<dbReference type="EMBL" id="REGN01006698">
    <property type="protein sequence ID" value="RNA08565.1"/>
    <property type="molecule type" value="Genomic_DNA"/>
</dbReference>
<keyword evidence="2" id="KW-1133">Transmembrane helix</keyword>